<dbReference type="InterPro" id="IPR004217">
    <property type="entry name" value="Tim10-like"/>
</dbReference>
<evidence type="ECO:0000259" key="9">
    <source>
        <dbReference type="Pfam" id="PF02953"/>
    </source>
</evidence>
<keyword evidence="4" id="KW-0813">Transport</keyword>
<sequence length="185" mass="19600">MSFLGFGGSKNSDGGAAAPPISAEQQQIVDQIKSTISQEIATTYASALVNSLSENCFEKCVKSPSGSLDAAEDKCISDCSRWRDSSYESWREAQDVPACAPNGRSGWAGGEGVGAGAWAAEVEGVPRLWRRAVTQRGRGGGCDYPAGAREAHWVQRVHEGGCAREGRVDAVEEAGGDLRQHGWAR</sequence>
<dbReference type="GO" id="GO:0005743">
    <property type="term" value="C:mitochondrial inner membrane"/>
    <property type="evidence" value="ECO:0007669"/>
    <property type="project" value="UniProtKB-SubCell"/>
</dbReference>
<dbReference type="GO" id="GO:0015031">
    <property type="term" value="P:protein transport"/>
    <property type="evidence" value="ECO:0007669"/>
    <property type="project" value="UniProtKB-KW"/>
</dbReference>
<dbReference type="InterPro" id="IPR035427">
    <property type="entry name" value="Tim10-like_dom_sf"/>
</dbReference>
<accession>A0A1Q2YM61</accession>
<evidence type="ECO:0000313" key="11">
    <source>
        <dbReference type="Proteomes" id="UP000186136"/>
    </source>
</evidence>
<name>A0A1Q2YM61_9ASCO</name>
<dbReference type="Proteomes" id="UP000186136">
    <property type="component" value="Unassembled WGS sequence"/>
</dbReference>
<gene>
    <name evidence="10" type="ORF">PMKS-004075</name>
</gene>
<keyword evidence="7" id="KW-1015">Disulfide bond</keyword>
<keyword evidence="5" id="KW-0811">Translocation</keyword>
<evidence type="ECO:0000256" key="3">
    <source>
        <dbReference type="ARBA" id="ARBA00022792"/>
    </source>
</evidence>
<evidence type="ECO:0000256" key="1">
    <source>
        <dbReference type="ARBA" id="ARBA00004637"/>
    </source>
</evidence>
<dbReference type="AlphaFoldDB" id="A0A1Q2YM61"/>
<evidence type="ECO:0000313" key="10">
    <source>
        <dbReference type="EMBL" id="GAV30561.1"/>
    </source>
</evidence>
<evidence type="ECO:0000256" key="7">
    <source>
        <dbReference type="ARBA" id="ARBA00023157"/>
    </source>
</evidence>
<dbReference type="OrthoDB" id="7813104at2759"/>
<keyword evidence="3" id="KW-0999">Mitochondrion inner membrane</keyword>
<keyword evidence="4" id="KW-0653">Protein transport</keyword>
<dbReference type="SUPFAM" id="SSF144122">
    <property type="entry name" value="Tim10-like"/>
    <property type="match status" value="1"/>
</dbReference>
<comment type="caution">
    <text evidence="10">The sequence shown here is derived from an EMBL/GenBank/DDBJ whole genome shotgun (WGS) entry which is preliminary data.</text>
</comment>
<protein>
    <recommendedName>
        <fullName evidence="9">Tim10-like domain-containing protein</fullName>
    </recommendedName>
</protein>
<dbReference type="Gene3D" id="1.10.287.810">
    <property type="entry name" value="Mitochondrial import inner membrane translocase subunit tim13 like domains"/>
    <property type="match status" value="1"/>
</dbReference>
<dbReference type="EMBL" id="BDGI01000188">
    <property type="protein sequence ID" value="GAV30561.1"/>
    <property type="molecule type" value="Genomic_DNA"/>
</dbReference>
<keyword evidence="6" id="KW-0472">Membrane</keyword>
<organism evidence="10 11">
    <name type="scientific">Pichia membranifaciens</name>
    <dbReference type="NCBI Taxonomy" id="4926"/>
    <lineage>
        <taxon>Eukaryota</taxon>
        <taxon>Fungi</taxon>
        <taxon>Dikarya</taxon>
        <taxon>Ascomycota</taxon>
        <taxon>Saccharomycotina</taxon>
        <taxon>Pichiomycetes</taxon>
        <taxon>Pichiales</taxon>
        <taxon>Pichiaceae</taxon>
        <taxon>Pichia</taxon>
    </lineage>
</organism>
<evidence type="ECO:0000256" key="5">
    <source>
        <dbReference type="ARBA" id="ARBA00023010"/>
    </source>
</evidence>
<keyword evidence="11" id="KW-1185">Reference proteome</keyword>
<evidence type="ECO:0000256" key="6">
    <source>
        <dbReference type="ARBA" id="ARBA00023136"/>
    </source>
</evidence>
<dbReference type="Pfam" id="PF02953">
    <property type="entry name" value="zf-Tim10_DDP"/>
    <property type="match status" value="1"/>
</dbReference>
<evidence type="ECO:0000256" key="2">
    <source>
        <dbReference type="ARBA" id="ARBA00006720"/>
    </source>
</evidence>
<reference evidence="10 11" key="1">
    <citation type="submission" date="2016-08" db="EMBL/GenBank/DDBJ databases">
        <title>Whole genome shotgun sequence of Pichia membranifaciens KS47-1.</title>
        <authorList>
            <person name="Konishi M."/>
            <person name="Ishida M."/>
            <person name="Arakawa T."/>
            <person name="Kato Y."/>
            <person name="Horiuchi J."/>
        </authorList>
    </citation>
    <scope>NUCLEOTIDE SEQUENCE [LARGE SCALE GENOMIC DNA]</scope>
    <source>
        <strain evidence="10 11">KS47-1</strain>
    </source>
</reference>
<proteinExistence type="inferred from homology"/>
<comment type="similarity">
    <text evidence="2">Belongs to the small Tim family.</text>
</comment>
<evidence type="ECO:0000256" key="4">
    <source>
        <dbReference type="ARBA" id="ARBA00022927"/>
    </source>
</evidence>
<evidence type="ECO:0000256" key="8">
    <source>
        <dbReference type="SAM" id="MobiDB-lite"/>
    </source>
</evidence>
<feature type="region of interest" description="Disordered" evidence="8">
    <location>
        <begin position="1"/>
        <end position="23"/>
    </location>
</feature>
<feature type="domain" description="Tim10-like" evidence="9">
    <location>
        <begin position="36"/>
        <end position="79"/>
    </location>
</feature>
<keyword evidence="3" id="KW-0496">Mitochondrion</keyword>
<comment type="subcellular location">
    <subcellularLocation>
        <location evidence="1">Mitochondrion inner membrane</location>
        <topology evidence="1">Peripheral membrane protein</topology>
    </subcellularLocation>
</comment>